<feature type="domain" description="Polypeptide-transport-associated ShlB-type" evidence="1">
    <location>
        <begin position="133"/>
        <end position="200"/>
    </location>
</feature>
<dbReference type="InterPro" id="IPR051544">
    <property type="entry name" value="TPS_OM_transporter"/>
</dbReference>
<dbReference type="AlphaFoldDB" id="A0A383DFB4"/>
<dbReference type="GO" id="GO:0008320">
    <property type="term" value="F:protein transmembrane transporter activity"/>
    <property type="evidence" value="ECO:0007669"/>
    <property type="project" value="TreeGrafter"/>
</dbReference>
<organism evidence="2">
    <name type="scientific">marine metagenome</name>
    <dbReference type="NCBI Taxonomy" id="408172"/>
    <lineage>
        <taxon>unclassified sequences</taxon>
        <taxon>metagenomes</taxon>
        <taxon>ecological metagenomes</taxon>
    </lineage>
</organism>
<proteinExistence type="predicted"/>
<reference evidence="2" key="1">
    <citation type="submission" date="2018-05" db="EMBL/GenBank/DDBJ databases">
        <authorList>
            <person name="Lanie J.A."/>
            <person name="Ng W.-L."/>
            <person name="Kazmierczak K.M."/>
            <person name="Andrzejewski T.M."/>
            <person name="Davidsen T.M."/>
            <person name="Wayne K.J."/>
            <person name="Tettelin H."/>
            <person name="Glass J.I."/>
            <person name="Rusch D."/>
            <person name="Podicherti R."/>
            <person name="Tsui H.-C.T."/>
            <person name="Winkler M.E."/>
        </authorList>
    </citation>
    <scope>NUCLEOTIDE SEQUENCE</scope>
</reference>
<sequence>VLSEDIFMYILNTLFKLKLQIINRFHSTPEKANTGPILADKLFVVGTSWTFLRSNHIRVLILLLVWPCVGLFRVGDAQAQISPEGRDRTYKQAAPHRFDRRFGKQPSHKSMVIPLKPESTKSLFPIEQEEVKFVLNHLLIQGLTIYDQRSFKPLYRNLLKKELTLKDIYEIAQKITNKYRNDGYILSKAIVPSQKIDNGV</sequence>
<evidence type="ECO:0000313" key="2">
    <source>
        <dbReference type="EMBL" id="SVE43081.1"/>
    </source>
</evidence>
<dbReference type="InterPro" id="IPR013686">
    <property type="entry name" value="Polypept-transport_assoc_ShlB"/>
</dbReference>
<gene>
    <name evidence="2" type="ORF">METZ01_LOCUS495935</name>
</gene>
<feature type="non-terminal residue" evidence="2">
    <location>
        <position position="200"/>
    </location>
</feature>
<protein>
    <recommendedName>
        <fullName evidence="1">Polypeptide-transport-associated ShlB-type domain-containing protein</fullName>
    </recommendedName>
</protein>
<accession>A0A383DFB4</accession>
<dbReference type="EMBL" id="UINC01216795">
    <property type="protein sequence ID" value="SVE43081.1"/>
    <property type="molecule type" value="Genomic_DNA"/>
</dbReference>
<dbReference type="PANTHER" id="PTHR34597">
    <property type="entry name" value="SLR1661 PROTEIN"/>
    <property type="match status" value="1"/>
</dbReference>
<dbReference type="Pfam" id="PF08479">
    <property type="entry name" value="POTRA_2"/>
    <property type="match status" value="1"/>
</dbReference>
<dbReference type="PANTHER" id="PTHR34597:SF6">
    <property type="entry name" value="BLR6126 PROTEIN"/>
    <property type="match status" value="1"/>
</dbReference>
<name>A0A383DFB4_9ZZZZ</name>
<dbReference type="GO" id="GO:0046819">
    <property type="term" value="P:protein secretion by the type V secretion system"/>
    <property type="evidence" value="ECO:0007669"/>
    <property type="project" value="TreeGrafter"/>
</dbReference>
<dbReference type="Gene3D" id="3.10.20.310">
    <property type="entry name" value="membrane protein fhac"/>
    <property type="match status" value="1"/>
</dbReference>
<dbReference type="GO" id="GO:0098046">
    <property type="term" value="C:type V protein secretion system complex"/>
    <property type="evidence" value="ECO:0007669"/>
    <property type="project" value="TreeGrafter"/>
</dbReference>
<evidence type="ECO:0000259" key="1">
    <source>
        <dbReference type="Pfam" id="PF08479"/>
    </source>
</evidence>
<feature type="non-terminal residue" evidence="2">
    <location>
        <position position="1"/>
    </location>
</feature>